<comment type="caution">
    <text evidence="3">The sequence shown here is derived from an EMBL/GenBank/DDBJ whole genome shotgun (WGS) entry which is preliminary data.</text>
</comment>
<name>A0AAE0FFJ8_9CHLO</name>
<keyword evidence="1" id="KW-0812">Transmembrane</keyword>
<dbReference type="Proteomes" id="UP001190700">
    <property type="component" value="Unassembled WGS sequence"/>
</dbReference>
<evidence type="ECO:0000313" key="4">
    <source>
        <dbReference type="Proteomes" id="UP001190700"/>
    </source>
</evidence>
<dbReference type="PANTHER" id="PTHR35310">
    <property type="entry name" value="CELL WALL INTEGRITY/STRESS RESPONSE COMPONENT-LIKE PROTEIN"/>
    <property type="match status" value="1"/>
</dbReference>
<proteinExistence type="predicted"/>
<feature type="transmembrane region" description="Helical" evidence="1">
    <location>
        <begin position="374"/>
        <end position="395"/>
    </location>
</feature>
<organism evidence="3 4">
    <name type="scientific">Cymbomonas tetramitiformis</name>
    <dbReference type="NCBI Taxonomy" id="36881"/>
    <lineage>
        <taxon>Eukaryota</taxon>
        <taxon>Viridiplantae</taxon>
        <taxon>Chlorophyta</taxon>
        <taxon>Pyramimonadophyceae</taxon>
        <taxon>Pyramimonadales</taxon>
        <taxon>Pyramimonadaceae</taxon>
        <taxon>Cymbomonas</taxon>
    </lineage>
</organism>
<evidence type="ECO:0000256" key="2">
    <source>
        <dbReference type="SAM" id="SignalP"/>
    </source>
</evidence>
<evidence type="ECO:0000256" key="1">
    <source>
        <dbReference type="SAM" id="Phobius"/>
    </source>
</evidence>
<evidence type="ECO:0000313" key="3">
    <source>
        <dbReference type="EMBL" id="KAK3258788.1"/>
    </source>
</evidence>
<reference evidence="3 4" key="1">
    <citation type="journal article" date="2015" name="Genome Biol. Evol.">
        <title>Comparative Genomics of a Bacterivorous Green Alga Reveals Evolutionary Causalities and Consequences of Phago-Mixotrophic Mode of Nutrition.</title>
        <authorList>
            <person name="Burns J.A."/>
            <person name="Paasch A."/>
            <person name="Narechania A."/>
            <person name="Kim E."/>
        </authorList>
    </citation>
    <scope>NUCLEOTIDE SEQUENCE [LARGE SCALE GENOMIC DNA]</scope>
    <source>
        <strain evidence="3 4">PLY_AMNH</strain>
    </source>
</reference>
<sequence>MLKGRSNAGVLLLVLSLGVVTHARVPVRILLQDDPNLVGKEPGNLNIDEDTAAAQEAAFQADMATTQGTTQEQAAAVPDSAEAVPEAIPDPAVVDPGVAGEVPSAEGTETIPIADSATSNFAAADPARGVEFVGGSDIEGNFTDDGEEVISGDEEDWFWEEWDNPDKDTWFYNMDDTGVEEGMGEEGAAGWNWDDPVDEEGDHNWDTEWAPQERDDSMTGRMNATLNAMTTHVAPSVSQTMGTGKAIVRAGVSQVLQIEDHPKNYVLLEVLTFLPLVPPLLLILFLIKAASDSLSMHGLVQFACWFCAGYSGLLIFAAFVTGDEPLSAFQFMAGHGPYIKYQFLVATAYMLYLILLYVNVCVQRCGATALVQQVCGTSIGLHYYLGTFHTAMVALPPESVLGIPAGVPTYFAYSAIFFIMGCLPQREKELTEEAEDDKAIGEGKAQD</sequence>
<dbReference type="PANTHER" id="PTHR35310:SF1">
    <property type="entry name" value="CELL WALL INTEGRITY_STRESS RESPONSE COMPONENT-LIKE PROTEIN"/>
    <property type="match status" value="1"/>
</dbReference>
<dbReference type="EMBL" id="LGRX02019266">
    <property type="protein sequence ID" value="KAK3258788.1"/>
    <property type="molecule type" value="Genomic_DNA"/>
</dbReference>
<feature type="signal peptide" evidence="2">
    <location>
        <begin position="1"/>
        <end position="23"/>
    </location>
</feature>
<feature type="chain" id="PRO_5042046215" evidence="2">
    <location>
        <begin position="24"/>
        <end position="447"/>
    </location>
</feature>
<feature type="transmembrane region" description="Helical" evidence="1">
    <location>
        <begin position="401"/>
        <end position="423"/>
    </location>
</feature>
<feature type="transmembrane region" description="Helical" evidence="1">
    <location>
        <begin position="341"/>
        <end position="362"/>
    </location>
</feature>
<accession>A0AAE0FFJ8</accession>
<protein>
    <submittedName>
        <fullName evidence="3">Uncharacterized protein</fullName>
    </submittedName>
</protein>
<feature type="transmembrane region" description="Helical" evidence="1">
    <location>
        <begin position="265"/>
        <end position="287"/>
    </location>
</feature>
<keyword evidence="1" id="KW-0472">Membrane</keyword>
<keyword evidence="2" id="KW-0732">Signal</keyword>
<dbReference type="AlphaFoldDB" id="A0AAE0FFJ8"/>
<keyword evidence="1" id="KW-1133">Transmembrane helix</keyword>
<keyword evidence="4" id="KW-1185">Reference proteome</keyword>
<feature type="transmembrane region" description="Helical" evidence="1">
    <location>
        <begin position="299"/>
        <end position="321"/>
    </location>
</feature>
<gene>
    <name evidence="3" type="ORF">CYMTET_32183</name>
</gene>